<dbReference type="RefSeq" id="WP_170183871.1">
    <property type="nucleotide sequence ID" value="NZ_BAAARZ010000005.1"/>
</dbReference>
<dbReference type="SUPFAM" id="SSF52540">
    <property type="entry name" value="P-loop containing nucleoside triphosphate hydrolases"/>
    <property type="match status" value="1"/>
</dbReference>
<protein>
    <recommendedName>
        <fullName evidence="4">ABC transporter domain-containing protein</fullName>
    </recommendedName>
</protein>
<reference evidence="2 3" key="1">
    <citation type="submission" date="2019-06" db="EMBL/GenBank/DDBJ databases">
        <title>Whole genome shotgun sequence of Pseudonocardia hydrocarbonoxydans NBRC 14498.</title>
        <authorList>
            <person name="Hosoyama A."/>
            <person name="Uohara A."/>
            <person name="Ohji S."/>
            <person name="Ichikawa N."/>
        </authorList>
    </citation>
    <scope>NUCLEOTIDE SEQUENCE [LARGE SCALE GENOMIC DNA]</scope>
    <source>
        <strain evidence="2 3">NBRC 14498</strain>
    </source>
</reference>
<accession>A0A4Y3WSX0</accession>
<evidence type="ECO:0000256" key="1">
    <source>
        <dbReference type="SAM" id="MobiDB-lite"/>
    </source>
</evidence>
<dbReference type="EMBL" id="BJNG01000034">
    <property type="protein sequence ID" value="GEC21401.1"/>
    <property type="molecule type" value="Genomic_DNA"/>
</dbReference>
<evidence type="ECO:0000313" key="3">
    <source>
        <dbReference type="Proteomes" id="UP000320338"/>
    </source>
</evidence>
<dbReference type="Gene3D" id="3.40.50.300">
    <property type="entry name" value="P-loop containing nucleotide triphosphate hydrolases"/>
    <property type="match status" value="1"/>
</dbReference>
<name>A0A4Y3WSX0_9PSEU</name>
<evidence type="ECO:0008006" key="4">
    <source>
        <dbReference type="Google" id="ProtNLM"/>
    </source>
</evidence>
<organism evidence="2 3">
    <name type="scientific">Pseudonocardia hydrocarbonoxydans</name>
    <dbReference type="NCBI Taxonomy" id="76726"/>
    <lineage>
        <taxon>Bacteria</taxon>
        <taxon>Bacillati</taxon>
        <taxon>Actinomycetota</taxon>
        <taxon>Actinomycetes</taxon>
        <taxon>Pseudonocardiales</taxon>
        <taxon>Pseudonocardiaceae</taxon>
        <taxon>Pseudonocardia</taxon>
    </lineage>
</organism>
<dbReference type="AlphaFoldDB" id="A0A4Y3WSX0"/>
<keyword evidence="3" id="KW-1185">Reference proteome</keyword>
<comment type="caution">
    <text evidence="2">The sequence shown here is derived from an EMBL/GenBank/DDBJ whole genome shotgun (WGS) entry which is preliminary data.</text>
</comment>
<dbReference type="InterPro" id="IPR027417">
    <property type="entry name" value="P-loop_NTPase"/>
</dbReference>
<proteinExistence type="predicted"/>
<evidence type="ECO:0000313" key="2">
    <source>
        <dbReference type="EMBL" id="GEC21401.1"/>
    </source>
</evidence>
<gene>
    <name evidence="2" type="ORF">PHY01_36840</name>
</gene>
<sequence>MALLHEVTRESGATLLASLHDVALARRGFDRILGVRAGRLRFDTTPERLTSTMTDALYELDPHPERPIPPPPQQPTGHRC</sequence>
<feature type="region of interest" description="Disordered" evidence="1">
    <location>
        <begin position="59"/>
        <end position="80"/>
    </location>
</feature>
<dbReference type="Proteomes" id="UP000320338">
    <property type="component" value="Unassembled WGS sequence"/>
</dbReference>